<feature type="non-terminal residue" evidence="1">
    <location>
        <position position="1"/>
    </location>
</feature>
<keyword evidence="2" id="KW-1185">Reference proteome</keyword>
<gene>
    <name evidence="1" type="ORF">SPELUC_LOCUS8118</name>
</gene>
<evidence type="ECO:0000313" key="2">
    <source>
        <dbReference type="Proteomes" id="UP000789366"/>
    </source>
</evidence>
<protein>
    <submittedName>
        <fullName evidence="1">4176_t:CDS:1</fullName>
    </submittedName>
</protein>
<name>A0ACA9N1A0_9GLOM</name>
<dbReference type="Proteomes" id="UP000789366">
    <property type="component" value="Unassembled WGS sequence"/>
</dbReference>
<comment type="caution">
    <text evidence="1">The sequence shown here is derived from an EMBL/GenBank/DDBJ whole genome shotgun (WGS) entry which is preliminary data.</text>
</comment>
<accession>A0ACA9N1A0</accession>
<organism evidence="1 2">
    <name type="scientific">Cetraspora pellucida</name>
    <dbReference type="NCBI Taxonomy" id="1433469"/>
    <lineage>
        <taxon>Eukaryota</taxon>
        <taxon>Fungi</taxon>
        <taxon>Fungi incertae sedis</taxon>
        <taxon>Mucoromycota</taxon>
        <taxon>Glomeromycotina</taxon>
        <taxon>Glomeromycetes</taxon>
        <taxon>Diversisporales</taxon>
        <taxon>Gigasporaceae</taxon>
        <taxon>Cetraspora</taxon>
    </lineage>
</organism>
<reference evidence="1" key="1">
    <citation type="submission" date="2021-06" db="EMBL/GenBank/DDBJ databases">
        <authorList>
            <person name="Kallberg Y."/>
            <person name="Tangrot J."/>
            <person name="Rosling A."/>
        </authorList>
    </citation>
    <scope>NUCLEOTIDE SEQUENCE</scope>
    <source>
        <strain evidence="1">28 12/20/2015</strain>
    </source>
</reference>
<evidence type="ECO:0000313" key="1">
    <source>
        <dbReference type="EMBL" id="CAG8627943.1"/>
    </source>
</evidence>
<sequence>FGVKYRSLTQEAIDEIKLMTKNNNLSLVAQKHLLKAQFPDLNFQNQDLANVIQKVKKTAELADQLDTRLKEEVQWGQFHNYKQAIMTNTISIARQDLFSKTVKVINEHLTEPITNTIKIEILQCLFISTKKIKSIIEKLYKNNQLVYDGFIKNQYDACLIILQALINEIEQEDALEIWKITDIRSEKRHYVYFVVVVNAISFLCSSFHISIIPKRWYKDHYQDDSISESSIFNYKMVIFNDKNILPIRKPAMILTTIIMLKKSIYKKNLYSCVWSLA</sequence>
<proteinExistence type="predicted"/>
<dbReference type="EMBL" id="CAJVPW010011669">
    <property type="protein sequence ID" value="CAG8627943.1"/>
    <property type="molecule type" value="Genomic_DNA"/>
</dbReference>